<dbReference type="EMBL" id="CAJMXA010000334">
    <property type="protein sequence ID" value="CAE6426454.1"/>
    <property type="molecule type" value="Genomic_DNA"/>
</dbReference>
<dbReference type="SUPFAM" id="SSF50370">
    <property type="entry name" value="Ricin B-like lectins"/>
    <property type="match status" value="1"/>
</dbReference>
<evidence type="ECO:0000259" key="2">
    <source>
        <dbReference type="Pfam" id="PF18021"/>
    </source>
</evidence>
<feature type="domain" description="Agglutinin C-terminal" evidence="2">
    <location>
        <begin position="236"/>
        <end position="290"/>
    </location>
</feature>
<organism evidence="3 4">
    <name type="scientific">Rhizoctonia solani</name>
    <dbReference type="NCBI Taxonomy" id="456999"/>
    <lineage>
        <taxon>Eukaryota</taxon>
        <taxon>Fungi</taxon>
        <taxon>Dikarya</taxon>
        <taxon>Basidiomycota</taxon>
        <taxon>Agaricomycotina</taxon>
        <taxon>Agaricomycetes</taxon>
        <taxon>Cantharellales</taxon>
        <taxon>Ceratobasidiaceae</taxon>
        <taxon>Rhizoctonia</taxon>
    </lineage>
</organism>
<reference evidence="3" key="1">
    <citation type="submission" date="2021-01" db="EMBL/GenBank/DDBJ databases">
        <authorList>
            <person name="Kaushik A."/>
        </authorList>
    </citation>
    <scope>NUCLEOTIDE SEQUENCE</scope>
    <source>
        <strain evidence="3">AG6-10EEA</strain>
    </source>
</reference>
<proteinExistence type="predicted"/>
<comment type="caution">
    <text evidence="3">The sequence shown here is derived from an EMBL/GenBank/DDBJ whole genome shotgun (WGS) entry which is preliminary data.</text>
</comment>
<gene>
    <name evidence="3" type="ORF">RDB_LOCUS18797</name>
</gene>
<protein>
    <recommendedName>
        <fullName evidence="5">Ricin B lectin domain-containing protein</fullName>
    </recommendedName>
</protein>
<dbReference type="Gene3D" id="3.30.460.70">
    <property type="match status" value="1"/>
</dbReference>
<dbReference type="InterPro" id="IPR035992">
    <property type="entry name" value="Ricin_B-like_lectins"/>
</dbReference>
<dbReference type="Pfam" id="PF18021">
    <property type="entry name" value="Agglutinin_C"/>
    <property type="match status" value="1"/>
</dbReference>
<dbReference type="SUPFAM" id="SSF54001">
    <property type="entry name" value="Cysteine proteinases"/>
    <property type="match status" value="1"/>
</dbReference>
<dbReference type="InterPro" id="IPR038765">
    <property type="entry name" value="Papain-like_cys_pep_sf"/>
</dbReference>
<name>A0A8H3AMK7_9AGAM</name>
<dbReference type="InterPro" id="IPR000772">
    <property type="entry name" value="Ricin_B_lectin"/>
</dbReference>
<dbReference type="Pfam" id="PF14200">
    <property type="entry name" value="RicinB_lectin_2"/>
    <property type="match status" value="1"/>
</dbReference>
<dbReference type="Gene3D" id="2.80.10.50">
    <property type="match status" value="1"/>
</dbReference>
<evidence type="ECO:0000259" key="1">
    <source>
        <dbReference type="Pfam" id="PF14200"/>
    </source>
</evidence>
<evidence type="ECO:0008006" key="5">
    <source>
        <dbReference type="Google" id="ProtNLM"/>
    </source>
</evidence>
<dbReference type="InterPro" id="IPR040600">
    <property type="entry name" value="Agglutinin_C"/>
</dbReference>
<evidence type="ECO:0000313" key="4">
    <source>
        <dbReference type="Proteomes" id="UP000663853"/>
    </source>
</evidence>
<sequence length="335" mass="38088">LFRRLECKSLVVSISFAIRGGGFPWISVAVGHAAWLCDPQITHALFYINPLPRKKRYGNCSSTIHFRPTPMCSSGDVVNANEEYQLTHLEWVFYQLWYIEPIQVPALDTYSVRNLAHGSYLCLDSGSNANGTRVQGWNTVTCSNEQWRIRQVPDSDAYRIQNVTSGTFADLLSGGAGHSRNLPIVGWAGAWENNTNHHQLWCLKKTSLPREEIRELLTCYPSIQEKFFTCFADGEYFILHPETIQRIWAESELGQKNYHWRREIFDCDDFAYVLKAEVTKWAARNIKADVSPLDCLPTFSNDYPTNLSGILRSIRGNGPQTGKVVVSIIFFTPRG</sequence>
<feature type="non-terminal residue" evidence="3">
    <location>
        <position position="1"/>
    </location>
</feature>
<dbReference type="AlphaFoldDB" id="A0A8H3AMK7"/>
<evidence type="ECO:0000313" key="3">
    <source>
        <dbReference type="EMBL" id="CAE6426454.1"/>
    </source>
</evidence>
<dbReference type="Proteomes" id="UP000663853">
    <property type="component" value="Unassembled WGS sequence"/>
</dbReference>
<accession>A0A8H3AMK7</accession>
<feature type="domain" description="Ricin B lectin" evidence="1">
    <location>
        <begin position="95"/>
        <end position="176"/>
    </location>
</feature>